<proteinExistence type="inferred from homology"/>
<evidence type="ECO:0000256" key="1">
    <source>
        <dbReference type="ARBA" id="ARBA00006642"/>
    </source>
</evidence>
<evidence type="ECO:0000313" key="15">
    <source>
        <dbReference type="Proteomes" id="UP000177900"/>
    </source>
</evidence>
<keyword evidence="2" id="KW-0028">Amino-acid biosynthesis</keyword>
<dbReference type="AlphaFoldDB" id="A0A1G1WL54"/>
<comment type="similarity">
    <text evidence="1">Belongs to the DapB family.</text>
</comment>
<comment type="catalytic activity">
    <reaction evidence="10">
        <text>(S)-2,3,4,5-tetrahydrodipicolinate + NADP(+) + H2O = (2S,4S)-4-hydroxy-2,3,4,5-tetrahydrodipicolinate + NADPH + H(+)</text>
        <dbReference type="Rhea" id="RHEA:35331"/>
        <dbReference type="ChEBI" id="CHEBI:15377"/>
        <dbReference type="ChEBI" id="CHEBI:15378"/>
        <dbReference type="ChEBI" id="CHEBI:16845"/>
        <dbReference type="ChEBI" id="CHEBI:57783"/>
        <dbReference type="ChEBI" id="CHEBI:58349"/>
        <dbReference type="ChEBI" id="CHEBI:67139"/>
        <dbReference type="EC" id="1.17.1.8"/>
    </reaction>
</comment>
<dbReference type="PANTHER" id="PTHR20836:SF0">
    <property type="entry name" value="4-HYDROXY-TETRAHYDRODIPICOLINATE REDUCTASE 1, CHLOROPLASTIC-RELATED"/>
    <property type="match status" value="1"/>
</dbReference>
<keyword evidence="4" id="KW-0220">Diaminopimelate biosynthesis</keyword>
<evidence type="ECO:0000256" key="6">
    <source>
        <dbReference type="ARBA" id="ARBA00023027"/>
    </source>
</evidence>
<dbReference type="EMBL" id="MHCV01000007">
    <property type="protein sequence ID" value="OGY27947.1"/>
    <property type="molecule type" value="Genomic_DNA"/>
</dbReference>
<evidence type="ECO:0000313" key="14">
    <source>
        <dbReference type="EMBL" id="OGY27947.1"/>
    </source>
</evidence>
<keyword evidence="7" id="KW-0457">Lysine biosynthesis</keyword>
<keyword evidence="5" id="KW-0560">Oxidoreductase</keyword>
<dbReference type="GO" id="GO:0019877">
    <property type="term" value="P:diaminopimelate biosynthetic process"/>
    <property type="evidence" value="ECO:0007669"/>
    <property type="project" value="UniProtKB-KW"/>
</dbReference>
<sequence>MTEPIEVIVAGLPGNMATLVARQVAAAPDMKLIELGLSKRAGITRAGKYTVLQVMRRYYREVLGKHPEAIVVDFTAPKAVNRNAQLYVRTGHPFVMGTTGGDREALISTVRGSNVSAVIDVNMGVPLVVLKAMVEWASKQFLGALNGYRLSITEDHQANKLDTSGTALAFKDLFSRLGAKLTGKIKSIRDLEEGHGYHWFTLRSPDGTVVIELNTKVEGRLVYALGTLAAIRFLHQRVQEGSVGEVFTMTDVISARKEA</sequence>
<gene>
    <name evidence="14" type="ORF">A2864_00300</name>
</gene>
<dbReference type="GO" id="GO:0008839">
    <property type="term" value="F:4-hydroxy-tetrahydrodipicolinate reductase"/>
    <property type="evidence" value="ECO:0007669"/>
    <property type="project" value="UniProtKB-EC"/>
</dbReference>
<evidence type="ECO:0000256" key="8">
    <source>
        <dbReference type="ARBA" id="ARBA00037922"/>
    </source>
</evidence>
<feature type="domain" description="Dihydrodipicolinate reductase N-terminal" evidence="12">
    <location>
        <begin position="5"/>
        <end position="108"/>
    </location>
</feature>
<dbReference type="Pfam" id="PF05173">
    <property type="entry name" value="DapB_C"/>
    <property type="match status" value="1"/>
</dbReference>
<evidence type="ECO:0000256" key="9">
    <source>
        <dbReference type="ARBA" id="ARBA00038983"/>
    </source>
</evidence>
<reference evidence="14 15" key="1">
    <citation type="journal article" date="2016" name="Nat. Commun.">
        <title>Thousands of microbial genomes shed light on interconnected biogeochemical processes in an aquifer system.</title>
        <authorList>
            <person name="Anantharaman K."/>
            <person name="Brown C.T."/>
            <person name="Hug L.A."/>
            <person name="Sharon I."/>
            <person name="Castelle C.J."/>
            <person name="Probst A.J."/>
            <person name="Thomas B.C."/>
            <person name="Singh A."/>
            <person name="Wilkins M.J."/>
            <person name="Karaoz U."/>
            <person name="Brodie E.L."/>
            <person name="Williams K.H."/>
            <person name="Hubbard S.S."/>
            <person name="Banfield J.F."/>
        </authorList>
    </citation>
    <scope>NUCLEOTIDE SEQUENCE [LARGE SCALE GENOMIC DNA]</scope>
</reference>
<keyword evidence="6" id="KW-0520">NAD</keyword>
<dbReference type="SUPFAM" id="SSF51735">
    <property type="entry name" value="NAD(P)-binding Rossmann-fold domains"/>
    <property type="match status" value="1"/>
</dbReference>
<comment type="catalytic activity">
    <reaction evidence="11">
        <text>(S)-2,3,4,5-tetrahydrodipicolinate + NAD(+) + H2O = (2S,4S)-4-hydroxy-2,3,4,5-tetrahydrodipicolinate + NADH + H(+)</text>
        <dbReference type="Rhea" id="RHEA:35323"/>
        <dbReference type="ChEBI" id="CHEBI:15377"/>
        <dbReference type="ChEBI" id="CHEBI:15378"/>
        <dbReference type="ChEBI" id="CHEBI:16845"/>
        <dbReference type="ChEBI" id="CHEBI:57540"/>
        <dbReference type="ChEBI" id="CHEBI:57945"/>
        <dbReference type="ChEBI" id="CHEBI:67139"/>
        <dbReference type="EC" id="1.17.1.8"/>
    </reaction>
</comment>
<evidence type="ECO:0000256" key="7">
    <source>
        <dbReference type="ARBA" id="ARBA00023154"/>
    </source>
</evidence>
<dbReference type="InterPro" id="IPR036291">
    <property type="entry name" value="NAD(P)-bd_dom_sf"/>
</dbReference>
<dbReference type="InterPro" id="IPR022663">
    <property type="entry name" value="DapB_C"/>
</dbReference>
<evidence type="ECO:0000256" key="3">
    <source>
        <dbReference type="ARBA" id="ARBA00022857"/>
    </source>
</evidence>
<dbReference type="InterPro" id="IPR023940">
    <property type="entry name" value="DHDPR_bac"/>
</dbReference>
<feature type="domain" description="Dihydrodipicolinate reductase C-terminal" evidence="13">
    <location>
        <begin position="129"/>
        <end position="253"/>
    </location>
</feature>
<evidence type="ECO:0000259" key="13">
    <source>
        <dbReference type="Pfam" id="PF05173"/>
    </source>
</evidence>
<dbReference type="InterPro" id="IPR000846">
    <property type="entry name" value="DapB_N"/>
</dbReference>
<comment type="pathway">
    <text evidence="8">Amino-acid biosynthesis; L-lysine biosynthesis via DAP pathway; (S)-tetrahydrodipicolinate from L-aspartate: step 4/4.</text>
</comment>
<evidence type="ECO:0000256" key="2">
    <source>
        <dbReference type="ARBA" id="ARBA00022605"/>
    </source>
</evidence>
<comment type="caution">
    <text evidence="14">The sequence shown here is derived from an EMBL/GenBank/DDBJ whole genome shotgun (WGS) entry which is preliminary data.</text>
</comment>
<keyword evidence="3" id="KW-0521">NADP</keyword>
<evidence type="ECO:0000256" key="5">
    <source>
        <dbReference type="ARBA" id="ARBA00023002"/>
    </source>
</evidence>
<dbReference type="EC" id="1.17.1.8" evidence="9"/>
<evidence type="ECO:0000256" key="4">
    <source>
        <dbReference type="ARBA" id="ARBA00022915"/>
    </source>
</evidence>
<dbReference type="GO" id="GO:0009089">
    <property type="term" value="P:lysine biosynthetic process via diaminopimelate"/>
    <property type="evidence" value="ECO:0007669"/>
    <property type="project" value="InterPro"/>
</dbReference>
<evidence type="ECO:0000259" key="12">
    <source>
        <dbReference type="Pfam" id="PF01113"/>
    </source>
</evidence>
<dbReference type="Proteomes" id="UP000177900">
    <property type="component" value="Unassembled WGS sequence"/>
</dbReference>
<dbReference type="Gene3D" id="3.30.360.10">
    <property type="entry name" value="Dihydrodipicolinate Reductase, domain 2"/>
    <property type="match status" value="1"/>
</dbReference>
<evidence type="ECO:0000256" key="11">
    <source>
        <dbReference type="ARBA" id="ARBA00049396"/>
    </source>
</evidence>
<protein>
    <recommendedName>
        <fullName evidence="9">4-hydroxy-tetrahydrodipicolinate reductase</fullName>
        <ecNumber evidence="9">1.17.1.8</ecNumber>
    </recommendedName>
</protein>
<name>A0A1G1WL54_9BACT</name>
<dbReference type="PANTHER" id="PTHR20836">
    <property type="entry name" value="DIHYDRODIPICOLINATE REDUCTASE"/>
    <property type="match status" value="1"/>
</dbReference>
<evidence type="ECO:0000256" key="10">
    <source>
        <dbReference type="ARBA" id="ARBA00049080"/>
    </source>
</evidence>
<organism evidence="14 15">
    <name type="scientific">Candidatus Woykebacteria bacterium RIFCSPHIGHO2_01_FULL_39_12</name>
    <dbReference type="NCBI Taxonomy" id="1802599"/>
    <lineage>
        <taxon>Bacteria</taxon>
        <taxon>Candidatus Woykeibacteriota</taxon>
    </lineage>
</organism>
<dbReference type="Gene3D" id="3.40.50.720">
    <property type="entry name" value="NAD(P)-binding Rossmann-like Domain"/>
    <property type="match status" value="1"/>
</dbReference>
<dbReference type="Pfam" id="PF01113">
    <property type="entry name" value="DapB_N"/>
    <property type="match status" value="1"/>
</dbReference>
<accession>A0A1G1WL54</accession>